<dbReference type="InterPro" id="IPR013098">
    <property type="entry name" value="Ig_I-set"/>
</dbReference>
<dbReference type="AlphaFoldDB" id="A0A1I8NKD2"/>
<dbReference type="SMART" id="SM00409">
    <property type="entry name" value="IG"/>
    <property type="match status" value="1"/>
</dbReference>
<evidence type="ECO:0008006" key="13">
    <source>
        <dbReference type="Google" id="ProtNLM"/>
    </source>
</evidence>
<evidence type="ECO:0000256" key="7">
    <source>
        <dbReference type="ARBA" id="ARBA00023136"/>
    </source>
</evidence>
<dbReference type="Gene3D" id="2.60.40.10">
    <property type="entry name" value="Immunoglobulins"/>
    <property type="match status" value="5"/>
</dbReference>
<dbReference type="InterPro" id="IPR003961">
    <property type="entry name" value="FN3_dom"/>
</dbReference>
<keyword evidence="8" id="KW-1015">Disulfide bond</keyword>
<dbReference type="PROSITE" id="PS50853">
    <property type="entry name" value="FN3"/>
    <property type="match status" value="4"/>
</dbReference>
<keyword evidence="4" id="KW-0677">Repeat</keyword>
<feature type="compositionally biased region" description="Gly residues" evidence="10">
    <location>
        <begin position="678"/>
        <end position="701"/>
    </location>
</feature>
<dbReference type="Pfam" id="PF00041">
    <property type="entry name" value="fn3"/>
    <property type="match status" value="2"/>
</dbReference>
<dbReference type="CDD" id="cd00063">
    <property type="entry name" value="FN3"/>
    <property type="match status" value="3"/>
</dbReference>
<feature type="transmembrane region" description="Helical" evidence="11">
    <location>
        <begin position="482"/>
        <end position="503"/>
    </location>
</feature>
<dbReference type="SMART" id="SM00408">
    <property type="entry name" value="IGc2"/>
    <property type="match status" value="1"/>
</dbReference>
<evidence type="ECO:0000256" key="10">
    <source>
        <dbReference type="SAM" id="MobiDB-lite"/>
    </source>
</evidence>
<dbReference type="InterPro" id="IPR036116">
    <property type="entry name" value="FN3_sf"/>
</dbReference>
<keyword evidence="7 11" id="KW-0472">Membrane</keyword>
<evidence type="ECO:0000256" key="2">
    <source>
        <dbReference type="ARBA" id="ARBA00022692"/>
    </source>
</evidence>
<dbReference type="GO" id="GO:0007155">
    <property type="term" value="P:cell adhesion"/>
    <property type="evidence" value="ECO:0007669"/>
    <property type="project" value="UniProtKB-KW"/>
</dbReference>
<dbReference type="SUPFAM" id="SSF49265">
    <property type="entry name" value="Fibronectin type III"/>
    <property type="match status" value="3"/>
</dbReference>
<evidence type="ECO:0000256" key="11">
    <source>
        <dbReference type="SAM" id="Phobius"/>
    </source>
</evidence>
<feature type="compositionally biased region" description="Low complexity" evidence="10">
    <location>
        <begin position="810"/>
        <end position="819"/>
    </location>
</feature>
<feature type="compositionally biased region" description="Polar residues" evidence="10">
    <location>
        <begin position="711"/>
        <end position="724"/>
    </location>
</feature>
<dbReference type="GO" id="GO:0030154">
    <property type="term" value="P:cell differentiation"/>
    <property type="evidence" value="ECO:0007669"/>
    <property type="project" value="UniProtKB-ARBA"/>
</dbReference>
<keyword evidence="3" id="KW-0732">Signal</keyword>
<keyword evidence="2 11" id="KW-0812">Transmembrane</keyword>
<dbReference type="FunFam" id="2.60.40.10:FF:002425">
    <property type="entry name" value="Down syndrome cell adhesion molecule 3, isoform C"/>
    <property type="match status" value="1"/>
</dbReference>
<dbReference type="Pfam" id="PF07679">
    <property type="entry name" value="I-set"/>
    <property type="match status" value="1"/>
</dbReference>
<dbReference type="InterPro" id="IPR050964">
    <property type="entry name" value="Striated_Muscle_Regulatory"/>
</dbReference>
<accession>A0A1I8NKD2</accession>
<evidence type="ECO:0000256" key="5">
    <source>
        <dbReference type="ARBA" id="ARBA00022889"/>
    </source>
</evidence>
<dbReference type="EnsemblMetazoa" id="MDOA016553-RA">
    <property type="protein sequence ID" value="MDOA016553-PA"/>
    <property type="gene ID" value="MDOA016553"/>
</dbReference>
<evidence type="ECO:0000256" key="3">
    <source>
        <dbReference type="ARBA" id="ARBA00022729"/>
    </source>
</evidence>
<feature type="region of interest" description="Disordered" evidence="10">
    <location>
        <begin position="649"/>
        <end position="819"/>
    </location>
</feature>
<evidence type="ECO:0000256" key="6">
    <source>
        <dbReference type="ARBA" id="ARBA00022989"/>
    </source>
</evidence>
<dbReference type="PANTHER" id="PTHR13817:SF73">
    <property type="entry name" value="FIBRONECTIN TYPE-III DOMAIN-CONTAINING PROTEIN"/>
    <property type="match status" value="1"/>
</dbReference>
<comment type="subcellular location">
    <subcellularLocation>
        <location evidence="1">Membrane</location>
        <topology evidence="1">Single-pass membrane protein</topology>
    </subcellularLocation>
</comment>
<keyword evidence="9" id="KW-0393">Immunoglobulin domain</keyword>
<dbReference type="InterPro" id="IPR056754">
    <property type="entry name" value="DSCAM/DSCAML_C"/>
</dbReference>
<evidence type="ECO:0000256" key="9">
    <source>
        <dbReference type="ARBA" id="ARBA00023319"/>
    </source>
</evidence>
<dbReference type="InterPro" id="IPR003598">
    <property type="entry name" value="Ig_sub2"/>
</dbReference>
<feature type="compositionally biased region" description="Polar residues" evidence="10">
    <location>
        <begin position="747"/>
        <end position="759"/>
    </location>
</feature>
<dbReference type="VEuPathDB" id="VectorBase:MDOMA2_009008"/>
<dbReference type="PRINTS" id="PR00014">
    <property type="entry name" value="FNTYPEIII"/>
</dbReference>
<name>A0A1I8NKD2_MUSDO</name>
<dbReference type="Pfam" id="PF25059">
    <property type="entry name" value="FN3_DSCAM-DSCAML_C"/>
    <property type="match status" value="1"/>
</dbReference>
<sequence>MLVSVHWGTTTVDFPAKLEIKRTSNLETYLHTLHKATNYSLRVLAYTATGDGVASQPLYCQTEDDVPDAPAAIKAAALTADSILISWLPPRNRNGIITHYTVYSREAGRKGQAKSHMVRVDESGYPVTHEARSLAENQMYEFWVSASTSVGEGEPTSVVAQATNTRAPARIASFGQVVRKAVGTSLILECLAVGNPTPRARWLTRDRPVTFSPFYEVTNEGNLKIHRVEGSLSGNYTCTANNLFGSDEIQYQVIAMKPPASPQIIVQYASADSIRVSWDPPDDGGAPLQGYAISYRIMGETWSQIELMPENNAYTITGLKCGNQYIIKMSAHNIVGDGAASEEINVWTKGKASQAPISNELIATNASCVNLKLSAWNNGGCPIHHFSIEHRPLGDVRWTVVTSDISNAEENRENLIFCEFQPAKWYQLRISAINDAGKTTEHYHFATTNIDGVTIPPPPVFPSENDLMNNLINATNPTNGDWLSTFIVIVIITVAIIIIALTIKHRRTLCGPLAEGYESRTLPGEYKEDHDNRRNQQVYSASPVKTVDKGNESEMYEISPYATFSVNGGRTGAPAKTPTRGVAASPMDYTMQFKTFGHPEGENLNATAYPLLPSAGFGHVKSKSSWHKQRYYNTDDESTLSKSMTMAIGSQTKKSSRGDGGGRSSGGGGNKSNSSSSGIGGGGGSSGGGGGGGSGAGGLTNGSGHCESESDTSISPSTEFSNMPTYRVPCKSRNSDGRSGVDMFRPDSSTESNNDQSSPIDRRMNAQRYGKDNSAMPGDKRGGGANGHRSRKHQQINAKDSLDRRLCPGSNNSLDSELNNSETSASIAATIAAMTGANNMGFRPPSGFIDSREFSEAECDHEQRALDLEVQRVMENKDGQLSKVDREELTSLLARYHEKKEQERQEFTIHV</sequence>
<dbReference type="STRING" id="7370.A0A1I8NKD2"/>
<organism evidence="12">
    <name type="scientific">Musca domestica</name>
    <name type="common">House fly</name>
    <dbReference type="NCBI Taxonomy" id="7370"/>
    <lineage>
        <taxon>Eukaryota</taxon>
        <taxon>Metazoa</taxon>
        <taxon>Ecdysozoa</taxon>
        <taxon>Arthropoda</taxon>
        <taxon>Hexapoda</taxon>
        <taxon>Insecta</taxon>
        <taxon>Pterygota</taxon>
        <taxon>Neoptera</taxon>
        <taxon>Endopterygota</taxon>
        <taxon>Diptera</taxon>
        <taxon>Brachycera</taxon>
        <taxon>Muscomorpha</taxon>
        <taxon>Muscoidea</taxon>
        <taxon>Muscidae</taxon>
        <taxon>Musca</taxon>
    </lineage>
</organism>
<feature type="region of interest" description="Disordered" evidence="10">
    <location>
        <begin position="523"/>
        <end position="546"/>
    </location>
</feature>
<evidence type="ECO:0000256" key="4">
    <source>
        <dbReference type="ARBA" id="ARBA00022737"/>
    </source>
</evidence>
<evidence type="ECO:0000256" key="1">
    <source>
        <dbReference type="ARBA" id="ARBA00004167"/>
    </source>
</evidence>
<dbReference type="FunFam" id="2.60.40.10:FF:000967">
    <property type="entry name" value="Uncharacterized protein, isoform D"/>
    <property type="match status" value="1"/>
</dbReference>
<dbReference type="VEuPathDB" id="VectorBase:MDOA016553"/>
<dbReference type="InterPro" id="IPR013783">
    <property type="entry name" value="Ig-like_fold"/>
</dbReference>
<dbReference type="PANTHER" id="PTHR13817">
    <property type="entry name" value="TITIN"/>
    <property type="match status" value="1"/>
</dbReference>
<dbReference type="InterPro" id="IPR003599">
    <property type="entry name" value="Ig_sub"/>
</dbReference>
<dbReference type="SUPFAM" id="SSF48726">
    <property type="entry name" value="Immunoglobulin"/>
    <property type="match status" value="1"/>
</dbReference>
<reference evidence="12" key="1">
    <citation type="submission" date="2020-05" db="UniProtKB">
        <authorList>
            <consortium name="EnsemblMetazoa"/>
        </authorList>
    </citation>
    <scope>IDENTIFICATION</scope>
    <source>
        <strain evidence="12">Aabys</strain>
    </source>
</reference>
<protein>
    <recommendedName>
        <fullName evidence="13">Fibronectin type III</fullName>
    </recommendedName>
</protein>
<evidence type="ECO:0000256" key="8">
    <source>
        <dbReference type="ARBA" id="ARBA00023157"/>
    </source>
</evidence>
<dbReference type="InterPro" id="IPR036179">
    <property type="entry name" value="Ig-like_dom_sf"/>
</dbReference>
<dbReference type="InterPro" id="IPR007110">
    <property type="entry name" value="Ig-like_dom"/>
</dbReference>
<feature type="compositionally biased region" description="Gly residues" evidence="10">
    <location>
        <begin position="658"/>
        <end position="670"/>
    </location>
</feature>
<dbReference type="PROSITE" id="PS50835">
    <property type="entry name" value="IG_LIKE"/>
    <property type="match status" value="1"/>
</dbReference>
<keyword evidence="5" id="KW-0130">Cell adhesion</keyword>
<evidence type="ECO:0000313" key="12">
    <source>
        <dbReference type="EnsemblMetazoa" id="MDOA016553-PA"/>
    </source>
</evidence>
<keyword evidence="6 11" id="KW-1133">Transmembrane helix</keyword>
<dbReference type="GO" id="GO:0016020">
    <property type="term" value="C:membrane"/>
    <property type="evidence" value="ECO:0007669"/>
    <property type="project" value="UniProtKB-SubCell"/>
</dbReference>
<feature type="compositionally biased region" description="Basic and acidic residues" evidence="10">
    <location>
        <begin position="525"/>
        <end position="534"/>
    </location>
</feature>
<dbReference type="SMART" id="SM00060">
    <property type="entry name" value="FN3"/>
    <property type="match status" value="3"/>
</dbReference>
<proteinExistence type="predicted"/>
<dbReference type="GO" id="GO:0009653">
    <property type="term" value="P:anatomical structure morphogenesis"/>
    <property type="evidence" value="ECO:0007669"/>
    <property type="project" value="UniProtKB-ARBA"/>
</dbReference>